<feature type="non-terminal residue" evidence="1">
    <location>
        <position position="246"/>
    </location>
</feature>
<dbReference type="EMBL" id="KL228948">
    <property type="protein sequence ID" value="KFV04360.1"/>
    <property type="molecule type" value="Genomic_DNA"/>
</dbReference>
<organism evidence="1 2">
    <name type="scientific">Pterocles gutturalis</name>
    <name type="common">yellow-throated sandgrouse</name>
    <dbReference type="NCBI Taxonomy" id="240206"/>
    <lineage>
        <taxon>Eukaryota</taxon>
        <taxon>Metazoa</taxon>
        <taxon>Chordata</taxon>
        <taxon>Craniata</taxon>
        <taxon>Vertebrata</taxon>
        <taxon>Euteleostomi</taxon>
        <taxon>Archelosauria</taxon>
        <taxon>Archosauria</taxon>
        <taxon>Dinosauria</taxon>
        <taxon>Saurischia</taxon>
        <taxon>Theropoda</taxon>
        <taxon>Coelurosauria</taxon>
        <taxon>Aves</taxon>
        <taxon>Neognathae</taxon>
        <taxon>Neoaves</taxon>
        <taxon>Columbimorphae</taxon>
        <taxon>Pterocliformes</taxon>
        <taxon>Pteroclidae</taxon>
        <taxon>Pterocles</taxon>
    </lineage>
</organism>
<dbReference type="Proteomes" id="UP000053149">
    <property type="component" value="Unassembled WGS sequence"/>
</dbReference>
<dbReference type="PRINTS" id="PR01345">
    <property type="entry name" value="CERVTRCPTASE"/>
</dbReference>
<evidence type="ECO:0000313" key="1">
    <source>
        <dbReference type="EMBL" id="KFV04360.1"/>
    </source>
</evidence>
<proteinExistence type="predicted"/>
<evidence type="ECO:0000313" key="2">
    <source>
        <dbReference type="Proteomes" id="UP000053149"/>
    </source>
</evidence>
<dbReference type="PANTHER" id="PTHR33332">
    <property type="entry name" value="REVERSE TRANSCRIPTASE DOMAIN-CONTAINING PROTEIN"/>
    <property type="match status" value="1"/>
</dbReference>
<sequence>RDLDRLEKWAHENLMRFNKAKCKVLHLGQGNPRYLYRLGEEFLESSPVEKDLGVLVNTKLDMSQQCALAARKANYVLGCTKKGVTSRERDVILHLCSVIVRSHLQYCVQAWGPQHKKDVKLLEQVQRRATEMIRGLEHLSYEERLRELGLFILEKRRLPGDLIAAFQYLKGAYKQEGEQVFTGVDSNRTRGNGFKLRDRRFKLDIRRKFFTQRVLRHWNRLPREAVDVPSPEAFKTRLDGAMGSLL</sequence>
<name>A0A093BKP8_9AVES</name>
<accession>A0A093BKP8</accession>
<evidence type="ECO:0008006" key="3">
    <source>
        <dbReference type="Google" id="ProtNLM"/>
    </source>
</evidence>
<reference evidence="1 2" key="1">
    <citation type="submission" date="2014-04" db="EMBL/GenBank/DDBJ databases">
        <title>Genome evolution of avian class.</title>
        <authorList>
            <person name="Zhang G."/>
            <person name="Li C."/>
        </authorList>
    </citation>
    <scope>NUCLEOTIDE SEQUENCE [LARGE SCALE GENOMIC DNA]</scope>
    <source>
        <strain evidence="1">BGI_N339</strain>
    </source>
</reference>
<keyword evidence="2" id="KW-1185">Reference proteome</keyword>
<protein>
    <recommendedName>
        <fullName evidence="3">Reverse transcriptase domain-containing protein</fullName>
    </recommendedName>
</protein>
<dbReference type="AlphaFoldDB" id="A0A093BKP8"/>
<gene>
    <name evidence="1" type="ORF">N339_07258</name>
</gene>
<feature type="non-terminal residue" evidence="1">
    <location>
        <position position="1"/>
    </location>
</feature>